<sequence>MATSSSFSLKDVATTGVAVAASLAALYSVLSLSVRLDLAQDEHDRRRRRQAESQPPKSSLSPRHKHRRRKSAAAAVDQSVGPDRMGALPGDSVLLHSSTVTASDTHVPIPSVPPPSMVSALAPPSGSAFLDDSSIAMTSTADDPLLRLSQLDQPTLDSELARTDAKLRRLLKRKEKLELRRNQLSVHQMRIVSPVPPTSAVVDDPSIAPSVTLPHTGSRVASGSQIRPLTADERILFGLPPMGVGGGVPTPPSAEGEQSHASSNGRNRRDSVSVSTSTSTGSTDSASGDGAVTQLGRTQPQVHISLGVSSVSSEHNELDAAAATSSSSSTSSSSAAAEAELPIEEDDVVNEEEDDDDDSDVLSSISDTSAGMESVISDTSLGSDFSFLSDARYGLFHQHG</sequence>
<reference evidence="3 4" key="1">
    <citation type="submission" date="2016-07" db="EMBL/GenBank/DDBJ databases">
        <title>Pervasive Adenine N6-methylation of Active Genes in Fungi.</title>
        <authorList>
            <consortium name="DOE Joint Genome Institute"/>
            <person name="Mondo S.J."/>
            <person name="Dannebaum R.O."/>
            <person name="Kuo R.C."/>
            <person name="Labutti K."/>
            <person name="Haridas S."/>
            <person name="Kuo A."/>
            <person name="Salamov A."/>
            <person name="Ahrendt S.R."/>
            <person name="Lipzen A."/>
            <person name="Sullivan W."/>
            <person name="Andreopoulos W.B."/>
            <person name="Clum A."/>
            <person name="Lindquist E."/>
            <person name="Daum C."/>
            <person name="Ramamoorthy G.K."/>
            <person name="Gryganskyi A."/>
            <person name="Culley D."/>
            <person name="Magnuson J.K."/>
            <person name="James T.Y."/>
            <person name="O'Malley M.A."/>
            <person name="Stajich J.E."/>
            <person name="Spatafora J.W."/>
            <person name="Visel A."/>
            <person name="Grigoriev I.V."/>
        </authorList>
    </citation>
    <scope>NUCLEOTIDE SEQUENCE [LARGE SCALE GENOMIC DNA]</scope>
    <source>
        <strain evidence="3 4">PL171</strain>
    </source>
</reference>
<accession>A0A1Y2HID6</accession>
<dbReference type="AlphaFoldDB" id="A0A1Y2HID6"/>
<gene>
    <name evidence="3" type="ORF">BCR44DRAFT_32196</name>
</gene>
<feature type="compositionally biased region" description="Acidic residues" evidence="2">
    <location>
        <begin position="341"/>
        <end position="360"/>
    </location>
</feature>
<feature type="region of interest" description="Disordered" evidence="2">
    <location>
        <begin position="237"/>
        <end position="293"/>
    </location>
</feature>
<evidence type="ECO:0000256" key="2">
    <source>
        <dbReference type="SAM" id="MobiDB-lite"/>
    </source>
</evidence>
<feature type="compositionally biased region" description="Low complexity" evidence="2">
    <location>
        <begin position="272"/>
        <end position="292"/>
    </location>
</feature>
<evidence type="ECO:0000313" key="3">
    <source>
        <dbReference type="EMBL" id="ORZ34360.1"/>
    </source>
</evidence>
<keyword evidence="4" id="KW-1185">Reference proteome</keyword>
<feature type="coiled-coil region" evidence="1">
    <location>
        <begin position="160"/>
        <end position="187"/>
    </location>
</feature>
<protein>
    <submittedName>
        <fullName evidence="3">Uncharacterized protein</fullName>
    </submittedName>
</protein>
<proteinExistence type="predicted"/>
<feature type="compositionally biased region" description="Basic residues" evidence="2">
    <location>
        <begin position="62"/>
        <end position="71"/>
    </location>
</feature>
<organism evidence="3 4">
    <name type="scientific">Catenaria anguillulae PL171</name>
    <dbReference type="NCBI Taxonomy" id="765915"/>
    <lineage>
        <taxon>Eukaryota</taxon>
        <taxon>Fungi</taxon>
        <taxon>Fungi incertae sedis</taxon>
        <taxon>Blastocladiomycota</taxon>
        <taxon>Blastocladiomycetes</taxon>
        <taxon>Blastocladiales</taxon>
        <taxon>Catenariaceae</taxon>
        <taxon>Catenaria</taxon>
    </lineage>
</organism>
<keyword evidence="1" id="KW-0175">Coiled coil</keyword>
<feature type="region of interest" description="Disordered" evidence="2">
    <location>
        <begin position="41"/>
        <end position="91"/>
    </location>
</feature>
<evidence type="ECO:0000313" key="4">
    <source>
        <dbReference type="Proteomes" id="UP000193411"/>
    </source>
</evidence>
<dbReference type="Proteomes" id="UP000193411">
    <property type="component" value="Unassembled WGS sequence"/>
</dbReference>
<name>A0A1Y2HID6_9FUNG</name>
<feature type="region of interest" description="Disordered" evidence="2">
    <location>
        <begin position="313"/>
        <end position="373"/>
    </location>
</feature>
<evidence type="ECO:0000256" key="1">
    <source>
        <dbReference type="SAM" id="Coils"/>
    </source>
</evidence>
<feature type="compositionally biased region" description="Low complexity" evidence="2">
    <location>
        <begin position="320"/>
        <end position="340"/>
    </location>
</feature>
<comment type="caution">
    <text evidence="3">The sequence shown here is derived from an EMBL/GenBank/DDBJ whole genome shotgun (WGS) entry which is preliminary data.</text>
</comment>
<dbReference type="EMBL" id="MCFL01000029">
    <property type="protein sequence ID" value="ORZ34360.1"/>
    <property type="molecule type" value="Genomic_DNA"/>
</dbReference>